<dbReference type="GO" id="GO:0070677">
    <property type="term" value="F:rRNA (cytosine-2'-O-)-methyltransferase activity"/>
    <property type="evidence" value="ECO:0007669"/>
    <property type="project" value="UniProtKB-UniRule"/>
</dbReference>
<evidence type="ECO:0000259" key="8">
    <source>
        <dbReference type="Pfam" id="PF23016"/>
    </source>
</evidence>
<keyword evidence="2 6" id="KW-0698">rRNA processing</keyword>
<dbReference type="InterPro" id="IPR008189">
    <property type="entry name" value="rRNA_ssu_MeTfrase_I"/>
</dbReference>
<dbReference type="KEGG" id="apac:S7S_04765"/>
<dbReference type="EC" id="2.1.1.198" evidence="6"/>
<evidence type="ECO:0000256" key="2">
    <source>
        <dbReference type="ARBA" id="ARBA00022552"/>
    </source>
</evidence>
<evidence type="ECO:0000256" key="1">
    <source>
        <dbReference type="ARBA" id="ARBA00022490"/>
    </source>
</evidence>
<comment type="subcellular location">
    <subcellularLocation>
        <location evidence="6">Cytoplasm</location>
    </subcellularLocation>
</comment>
<dbReference type="STRING" id="391936.S7S_04765"/>
<evidence type="ECO:0000259" key="7">
    <source>
        <dbReference type="Pfam" id="PF00590"/>
    </source>
</evidence>
<dbReference type="InterPro" id="IPR053910">
    <property type="entry name" value="RsmI_HTH"/>
</dbReference>
<gene>
    <name evidence="6" type="primary">rsmI</name>
    <name evidence="9" type="ORF">S7S_04765</name>
</gene>
<dbReference type="HOGENOM" id="CLU_044779_4_0_6"/>
<dbReference type="FunFam" id="3.40.1010.10:FF:000007">
    <property type="entry name" value="Ribosomal RNA small subunit methyltransferase I"/>
    <property type="match status" value="1"/>
</dbReference>
<sequence>MSGALYVVSTPIGNLEDITQRALRVLADVEVVAAEDTRRSGQLLDALGIRARLVSCHDHNEGERSTQLVAQMQAGASVALISDAGTPLVSDPGFRLVRACQQAGVPVVPVPGASAVLAALAVAGLPTDRFLFEGFLPNKGSVRDEALRNILANRATSVLFEAPHRLLSLLESIEAAGAGEREITLCRELTKRFETVIRDSVTGLRQRVANDPDQQRGEVVLVLAGAPPEAAGDAELIPLAKLLLEELPASRAARILAAYSGRKRQEVYEWLGRL</sequence>
<keyword evidence="1 6" id="KW-0963">Cytoplasm</keyword>
<dbReference type="SUPFAM" id="SSF53790">
    <property type="entry name" value="Tetrapyrrole methylase"/>
    <property type="match status" value="1"/>
</dbReference>
<dbReference type="EMBL" id="CP004387">
    <property type="protein sequence ID" value="AJD47375.1"/>
    <property type="molecule type" value="Genomic_DNA"/>
</dbReference>
<dbReference type="GO" id="GO:0005737">
    <property type="term" value="C:cytoplasm"/>
    <property type="evidence" value="ECO:0007669"/>
    <property type="project" value="UniProtKB-SubCell"/>
</dbReference>
<comment type="similarity">
    <text evidence="6">Belongs to the methyltransferase superfamily. RsmI family.</text>
</comment>
<organism evidence="9 10">
    <name type="scientific">Isoalcanivorax pacificus W11-5</name>
    <dbReference type="NCBI Taxonomy" id="391936"/>
    <lineage>
        <taxon>Bacteria</taxon>
        <taxon>Pseudomonadati</taxon>
        <taxon>Pseudomonadota</taxon>
        <taxon>Gammaproteobacteria</taxon>
        <taxon>Oceanospirillales</taxon>
        <taxon>Alcanivoracaceae</taxon>
        <taxon>Isoalcanivorax</taxon>
    </lineage>
</organism>
<feature type="domain" description="RsmI HTH" evidence="8">
    <location>
        <begin position="231"/>
        <end position="271"/>
    </location>
</feature>
<evidence type="ECO:0000256" key="6">
    <source>
        <dbReference type="HAMAP-Rule" id="MF_01877"/>
    </source>
</evidence>
<dbReference type="InterPro" id="IPR035996">
    <property type="entry name" value="4pyrrol_Methylase_sf"/>
</dbReference>
<dbReference type="InterPro" id="IPR018063">
    <property type="entry name" value="SAM_MeTrfase_RsmI_CS"/>
</dbReference>
<dbReference type="PANTHER" id="PTHR46111">
    <property type="entry name" value="RIBOSOMAL RNA SMALL SUBUNIT METHYLTRANSFERASE I"/>
    <property type="match status" value="1"/>
</dbReference>
<dbReference type="Proteomes" id="UP000006764">
    <property type="component" value="Chromosome"/>
</dbReference>
<accession>A0A0B4XL08</accession>
<dbReference type="PANTHER" id="PTHR46111:SF1">
    <property type="entry name" value="RIBOSOMAL RNA SMALL SUBUNIT METHYLTRANSFERASE I"/>
    <property type="match status" value="1"/>
</dbReference>
<dbReference type="CDD" id="cd11648">
    <property type="entry name" value="RsmI"/>
    <property type="match status" value="1"/>
</dbReference>
<dbReference type="HAMAP" id="MF_01877">
    <property type="entry name" value="16SrRNA_methyltr_I"/>
    <property type="match status" value="1"/>
</dbReference>
<proteinExistence type="inferred from homology"/>
<comment type="catalytic activity">
    <reaction evidence="6">
        <text>cytidine(1402) in 16S rRNA + S-adenosyl-L-methionine = 2'-O-methylcytidine(1402) in 16S rRNA + S-adenosyl-L-homocysteine + H(+)</text>
        <dbReference type="Rhea" id="RHEA:42924"/>
        <dbReference type="Rhea" id="RHEA-COMP:10285"/>
        <dbReference type="Rhea" id="RHEA-COMP:10286"/>
        <dbReference type="ChEBI" id="CHEBI:15378"/>
        <dbReference type="ChEBI" id="CHEBI:57856"/>
        <dbReference type="ChEBI" id="CHEBI:59789"/>
        <dbReference type="ChEBI" id="CHEBI:74495"/>
        <dbReference type="ChEBI" id="CHEBI:82748"/>
        <dbReference type="EC" id="2.1.1.198"/>
    </reaction>
</comment>
<dbReference type="Pfam" id="PF23016">
    <property type="entry name" value="RsmI_C"/>
    <property type="match status" value="1"/>
</dbReference>
<dbReference type="InterPro" id="IPR000878">
    <property type="entry name" value="4pyrrol_Mease"/>
</dbReference>
<keyword evidence="10" id="KW-1185">Reference proteome</keyword>
<evidence type="ECO:0000256" key="3">
    <source>
        <dbReference type="ARBA" id="ARBA00022603"/>
    </source>
</evidence>
<evidence type="ECO:0000256" key="4">
    <source>
        <dbReference type="ARBA" id="ARBA00022679"/>
    </source>
</evidence>
<dbReference type="InterPro" id="IPR014777">
    <property type="entry name" value="4pyrrole_Mease_sub1"/>
</dbReference>
<keyword evidence="4 6" id="KW-0808">Transferase</keyword>
<dbReference type="AlphaFoldDB" id="A0A0B4XL08"/>
<dbReference type="Gene3D" id="3.40.1010.10">
    <property type="entry name" value="Cobalt-precorrin-4 Transmethylase, Domain 1"/>
    <property type="match status" value="1"/>
</dbReference>
<dbReference type="Pfam" id="PF00590">
    <property type="entry name" value="TP_methylase"/>
    <property type="match status" value="1"/>
</dbReference>
<evidence type="ECO:0000313" key="9">
    <source>
        <dbReference type="EMBL" id="AJD47375.1"/>
    </source>
</evidence>
<dbReference type="PROSITE" id="PS01296">
    <property type="entry name" value="RSMI"/>
    <property type="match status" value="1"/>
</dbReference>
<feature type="domain" description="Tetrapyrrole methylase" evidence="7">
    <location>
        <begin position="5"/>
        <end position="201"/>
    </location>
</feature>
<keyword evidence="5 6" id="KW-0949">S-adenosyl-L-methionine</keyword>
<dbReference type="FunFam" id="3.30.950.10:FF:000002">
    <property type="entry name" value="Ribosomal RNA small subunit methyltransferase I"/>
    <property type="match status" value="1"/>
</dbReference>
<dbReference type="RefSeq" id="WP_008739504.1">
    <property type="nucleotide sequence ID" value="NZ_CP004387.1"/>
</dbReference>
<dbReference type="InterPro" id="IPR014776">
    <property type="entry name" value="4pyrrole_Mease_sub2"/>
</dbReference>
<evidence type="ECO:0000256" key="5">
    <source>
        <dbReference type="ARBA" id="ARBA00022691"/>
    </source>
</evidence>
<dbReference type="NCBIfam" id="TIGR00096">
    <property type="entry name" value="16S rRNA (cytidine(1402)-2'-O)-methyltransferase"/>
    <property type="match status" value="1"/>
</dbReference>
<evidence type="ECO:0000313" key="10">
    <source>
        <dbReference type="Proteomes" id="UP000006764"/>
    </source>
</evidence>
<dbReference type="PIRSF" id="PIRSF005917">
    <property type="entry name" value="MTase_YraL"/>
    <property type="match status" value="1"/>
</dbReference>
<dbReference type="Gene3D" id="3.30.950.10">
    <property type="entry name" value="Methyltransferase, Cobalt-precorrin-4 Transmethylase, Domain 2"/>
    <property type="match status" value="1"/>
</dbReference>
<keyword evidence="3 6" id="KW-0489">Methyltransferase</keyword>
<name>A0A0B4XL08_9GAMM</name>
<dbReference type="OrthoDB" id="9809084at2"/>
<protein>
    <recommendedName>
        <fullName evidence="6">Ribosomal RNA small subunit methyltransferase I</fullName>
        <ecNumber evidence="6">2.1.1.198</ecNumber>
    </recommendedName>
    <alternativeName>
        <fullName evidence="6">16S rRNA 2'-O-ribose C1402 methyltransferase</fullName>
    </alternativeName>
    <alternativeName>
        <fullName evidence="6">rRNA (cytidine-2'-O-)-methyltransferase RsmI</fullName>
    </alternativeName>
</protein>
<comment type="function">
    <text evidence="6">Catalyzes the 2'-O-methylation of the ribose of cytidine 1402 (C1402) in 16S rRNA.</text>
</comment>
<reference evidence="9 10" key="1">
    <citation type="journal article" date="2012" name="J. Bacteriol.">
        <title>Genome sequence of an alkane-degrading bacterium, Alcanivorax pacificus type strain W11-5, isolated from deep sea sediment.</title>
        <authorList>
            <person name="Lai Q."/>
            <person name="Shao Z."/>
        </authorList>
    </citation>
    <scope>NUCLEOTIDE SEQUENCE [LARGE SCALE GENOMIC DNA]</scope>
    <source>
        <strain evidence="9 10">W11-5</strain>
    </source>
</reference>